<dbReference type="SMART" id="SM00924">
    <property type="entry name" value="MgtE_N"/>
    <property type="match status" value="1"/>
</dbReference>
<comment type="subcellular location">
    <subcellularLocation>
        <location evidence="9">Cell membrane</location>
        <topology evidence="9">Multi-pass membrane protein</topology>
    </subcellularLocation>
    <subcellularLocation>
        <location evidence="1">Membrane</location>
        <topology evidence="1">Multi-pass membrane protein</topology>
    </subcellularLocation>
</comment>
<reference evidence="11 12" key="1">
    <citation type="submission" date="2020-05" db="EMBL/GenBank/DDBJ databases">
        <title>Complete genome sequence of Gemmatimonas greenlandica TET16.</title>
        <authorList>
            <person name="Zeng Y."/>
        </authorList>
    </citation>
    <scope>NUCLEOTIDE SEQUENCE [LARGE SCALE GENOMIC DNA]</scope>
    <source>
        <strain evidence="11 12">TET16</strain>
    </source>
</reference>
<dbReference type="PANTHER" id="PTHR43773">
    <property type="entry name" value="MAGNESIUM TRANSPORTER MGTE"/>
    <property type="match status" value="1"/>
</dbReference>
<dbReference type="SUPFAM" id="SSF54631">
    <property type="entry name" value="CBS-domain pair"/>
    <property type="match status" value="1"/>
</dbReference>
<dbReference type="Pfam" id="PF00571">
    <property type="entry name" value="CBS"/>
    <property type="match status" value="2"/>
</dbReference>
<keyword evidence="9" id="KW-0479">Metal-binding</keyword>
<keyword evidence="12" id="KW-1185">Reference proteome</keyword>
<dbReference type="RefSeq" id="WP_171223556.1">
    <property type="nucleotide sequence ID" value="NZ_CP053085.1"/>
</dbReference>
<evidence type="ECO:0000256" key="6">
    <source>
        <dbReference type="ARBA" id="ARBA00022989"/>
    </source>
</evidence>
<accession>A0A6M4IHQ2</accession>
<evidence type="ECO:0000313" key="12">
    <source>
        <dbReference type="Proteomes" id="UP000500938"/>
    </source>
</evidence>
<dbReference type="InterPro" id="IPR006668">
    <property type="entry name" value="Mg_transptr_MgtE_intracell_dom"/>
</dbReference>
<dbReference type="Proteomes" id="UP000500938">
    <property type="component" value="Chromosome"/>
</dbReference>
<keyword evidence="9" id="KW-1003">Cell membrane</keyword>
<protein>
    <recommendedName>
        <fullName evidence="9">Magnesium transporter MgtE</fullName>
    </recommendedName>
</protein>
<evidence type="ECO:0000256" key="4">
    <source>
        <dbReference type="ARBA" id="ARBA00022692"/>
    </source>
</evidence>
<keyword evidence="7 9" id="KW-0472">Membrane</keyword>
<evidence type="ECO:0000256" key="7">
    <source>
        <dbReference type="ARBA" id="ARBA00023136"/>
    </source>
</evidence>
<evidence type="ECO:0000256" key="2">
    <source>
        <dbReference type="ARBA" id="ARBA00009749"/>
    </source>
</evidence>
<feature type="domain" description="CBS" evidence="10">
    <location>
        <begin position="144"/>
        <end position="208"/>
    </location>
</feature>
<dbReference type="Gene3D" id="1.25.60.10">
    <property type="entry name" value="MgtE N-terminal domain-like"/>
    <property type="match status" value="1"/>
</dbReference>
<dbReference type="GO" id="GO:0046872">
    <property type="term" value="F:metal ion binding"/>
    <property type="evidence" value="ECO:0007669"/>
    <property type="project" value="UniProtKB-KW"/>
</dbReference>
<evidence type="ECO:0000256" key="9">
    <source>
        <dbReference type="RuleBase" id="RU362011"/>
    </source>
</evidence>
<organism evidence="11 12">
    <name type="scientific">Gemmatimonas groenlandica</name>
    <dbReference type="NCBI Taxonomy" id="2732249"/>
    <lineage>
        <taxon>Bacteria</taxon>
        <taxon>Pseudomonadati</taxon>
        <taxon>Gemmatimonadota</taxon>
        <taxon>Gemmatimonadia</taxon>
        <taxon>Gemmatimonadales</taxon>
        <taxon>Gemmatimonadaceae</taxon>
        <taxon>Gemmatimonas</taxon>
    </lineage>
</organism>
<feature type="transmembrane region" description="Helical" evidence="9">
    <location>
        <begin position="368"/>
        <end position="389"/>
    </location>
</feature>
<comment type="subunit">
    <text evidence="9">Homodimer.</text>
</comment>
<evidence type="ECO:0000313" key="11">
    <source>
        <dbReference type="EMBL" id="QJR34130.1"/>
    </source>
</evidence>
<dbReference type="InterPro" id="IPR006669">
    <property type="entry name" value="MgtE_transporter"/>
</dbReference>
<feature type="transmembrane region" description="Helical" evidence="9">
    <location>
        <begin position="401"/>
        <end position="430"/>
    </location>
</feature>
<evidence type="ECO:0000256" key="8">
    <source>
        <dbReference type="PROSITE-ProRule" id="PRU00703"/>
    </source>
</evidence>
<dbReference type="Pfam" id="PF03448">
    <property type="entry name" value="MgtE_N"/>
    <property type="match status" value="1"/>
</dbReference>
<dbReference type="GO" id="GO:0005886">
    <property type="term" value="C:plasma membrane"/>
    <property type="evidence" value="ECO:0007669"/>
    <property type="project" value="UniProtKB-SubCell"/>
</dbReference>
<dbReference type="Gene3D" id="3.10.580.10">
    <property type="entry name" value="CBS-domain"/>
    <property type="match status" value="1"/>
</dbReference>
<dbReference type="SUPFAM" id="SSF158791">
    <property type="entry name" value="MgtE N-terminal domain-like"/>
    <property type="match status" value="1"/>
</dbReference>
<dbReference type="InterPro" id="IPR036739">
    <property type="entry name" value="SLC41_membr_dom_sf"/>
</dbReference>
<dbReference type="PANTHER" id="PTHR43773:SF1">
    <property type="entry name" value="MAGNESIUM TRANSPORTER MGTE"/>
    <property type="match status" value="1"/>
</dbReference>
<sequence>MPPHANKDRPLAALIVPDLLELLEEHPESIGPQTEEMHPADLADIAEALPEDMVRAFLSALPKERAGEVLEYLDESLRTMVLEELTAVEAASIMSEMTPDERADALEELDDETADEILAEFEPEEKAETERLLEYDPYTAGGLMTTEFVSVDENLTAEEALVAVRAMSRAGRREAMYTVYTIDGNGRLRGVLSLRELLASPDGTPLSELAWSEVVSVAPDLSQEEVSQITSNYDLVALPVVDAEKRLLGVVTVDDVIDVIQEEGTEDAQKFGGMEALEEPYMQIGLWQNVRKRGGWLAVLAVSEMLTASVMVRYEGELGRVLLLSQFIPLVMSSGGNSGSQATSLIIRAMALGEVHLDDWWRVVLRELPAGIILGLLLGAIAFGRILVWNALGLYDYGPHSFMIAVTVGLALVGIVLVGSLTGSMLPFLLKRFNFDPASASAPLVATLVDVSAISIYFSIAYLLLSGTLL</sequence>
<evidence type="ECO:0000259" key="10">
    <source>
        <dbReference type="PROSITE" id="PS51371"/>
    </source>
</evidence>
<dbReference type="InterPro" id="IPR046342">
    <property type="entry name" value="CBS_dom_sf"/>
</dbReference>
<evidence type="ECO:0000256" key="3">
    <source>
        <dbReference type="ARBA" id="ARBA00022448"/>
    </source>
</evidence>
<dbReference type="GO" id="GO:0015095">
    <property type="term" value="F:magnesium ion transmembrane transporter activity"/>
    <property type="evidence" value="ECO:0007669"/>
    <property type="project" value="UniProtKB-UniRule"/>
</dbReference>
<dbReference type="SUPFAM" id="SSF161093">
    <property type="entry name" value="MgtE membrane domain-like"/>
    <property type="match status" value="1"/>
</dbReference>
<keyword evidence="8" id="KW-0129">CBS domain</keyword>
<evidence type="ECO:0000256" key="5">
    <source>
        <dbReference type="ARBA" id="ARBA00022842"/>
    </source>
</evidence>
<evidence type="ECO:0000256" key="1">
    <source>
        <dbReference type="ARBA" id="ARBA00004141"/>
    </source>
</evidence>
<dbReference type="CDD" id="cd04606">
    <property type="entry name" value="CBS_pair_Mg_transporter"/>
    <property type="match status" value="1"/>
</dbReference>
<dbReference type="NCBIfam" id="TIGR00400">
    <property type="entry name" value="mgtE"/>
    <property type="match status" value="1"/>
</dbReference>
<keyword evidence="3 9" id="KW-0813">Transport</keyword>
<feature type="transmembrane region" description="Helical" evidence="9">
    <location>
        <begin position="442"/>
        <end position="465"/>
    </location>
</feature>
<dbReference type="Pfam" id="PF01769">
    <property type="entry name" value="MgtE"/>
    <property type="match status" value="1"/>
</dbReference>
<dbReference type="Gene3D" id="1.10.357.20">
    <property type="entry name" value="SLC41 divalent cation transporters, integral membrane domain"/>
    <property type="match status" value="1"/>
</dbReference>
<dbReference type="InterPro" id="IPR038076">
    <property type="entry name" value="MgtE_N_sf"/>
</dbReference>
<dbReference type="PROSITE" id="PS51371">
    <property type="entry name" value="CBS"/>
    <property type="match status" value="2"/>
</dbReference>
<keyword evidence="5 9" id="KW-0460">Magnesium</keyword>
<proteinExistence type="inferred from homology"/>
<comment type="function">
    <text evidence="9">Acts as a magnesium transporter.</text>
</comment>
<dbReference type="AlphaFoldDB" id="A0A6M4IHQ2"/>
<name>A0A6M4IHQ2_9BACT</name>
<dbReference type="InterPro" id="IPR000644">
    <property type="entry name" value="CBS_dom"/>
</dbReference>
<dbReference type="EMBL" id="CP053085">
    <property type="protein sequence ID" value="QJR34130.1"/>
    <property type="molecule type" value="Genomic_DNA"/>
</dbReference>
<keyword evidence="4 9" id="KW-0812">Transmembrane</keyword>
<gene>
    <name evidence="11" type="primary">mgtE</name>
    <name evidence="11" type="ORF">HKW67_00670</name>
</gene>
<comment type="caution">
    <text evidence="9">Lacks conserved residue(s) required for the propagation of feature annotation.</text>
</comment>
<feature type="domain" description="CBS" evidence="10">
    <location>
        <begin position="210"/>
        <end position="266"/>
    </location>
</feature>
<dbReference type="KEGG" id="ggr:HKW67_00670"/>
<dbReference type="SMART" id="SM00116">
    <property type="entry name" value="CBS"/>
    <property type="match status" value="2"/>
</dbReference>
<keyword evidence="6 9" id="KW-1133">Transmembrane helix</keyword>
<dbReference type="InterPro" id="IPR006667">
    <property type="entry name" value="SLC41_membr_dom"/>
</dbReference>
<comment type="similarity">
    <text evidence="2 9">Belongs to the SLC41A transporter family.</text>
</comment>